<sequence>MIAIDIKHMRYFVAIVKYGSMTGASNHLYISQPTISKAIQDIETELGMSLFDRTKKKIALTDAGSVFFDQCEEILRLHSELPNDLKNMIGMRQGHIKIGLPPIMDAGKLMAIIKDFHDLYPKITFQLIESGSRTIESRLIQNEIDIGITVLPTESDRFDNFNFISESLCLVVHENHQLAPSPSVNLEELKYESFIMFNEDFYLNEIITSACKNAGFIPAIISKTSQWNFIEEMIERELGVCIMPESVAKLLKSSSVTVKIEEPVLKWRLGVIWNKDKYINFITEEWLKFFQQHYS</sequence>
<keyword evidence="4" id="KW-0804">Transcription</keyword>
<gene>
    <name evidence="6" type="ORF">SAMN05216235_1473</name>
</gene>
<dbReference type="EMBL" id="FOTB01000003">
    <property type="protein sequence ID" value="SFK74938.1"/>
    <property type="molecule type" value="Genomic_DNA"/>
</dbReference>
<name>A0AA94HH28_9STAP</name>
<comment type="similarity">
    <text evidence="1">Belongs to the LysR transcriptional regulatory family.</text>
</comment>
<dbReference type="SUPFAM" id="SSF53850">
    <property type="entry name" value="Periplasmic binding protein-like II"/>
    <property type="match status" value="1"/>
</dbReference>
<dbReference type="Gene3D" id="1.10.10.10">
    <property type="entry name" value="Winged helix-like DNA-binding domain superfamily/Winged helix DNA-binding domain"/>
    <property type="match status" value="1"/>
</dbReference>
<dbReference type="InterPro" id="IPR000847">
    <property type="entry name" value="LysR_HTH_N"/>
</dbReference>
<dbReference type="Proteomes" id="UP000183090">
    <property type="component" value="Unassembled WGS sequence"/>
</dbReference>
<evidence type="ECO:0000256" key="3">
    <source>
        <dbReference type="ARBA" id="ARBA00023125"/>
    </source>
</evidence>
<dbReference type="InterPro" id="IPR036388">
    <property type="entry name" value="WH-like_DNA-bd_sf"/>
</dbReference>
<keyword evidence="3" id="KW-0238">DNA-binding</keyword>
<dbReference type="GO" id="GO:0005829">
    <property type="term" value="C:cytosol"/>
    <property type="evidence" value="ECO:0007669"/>
    <property type="project" value="TreeGrafter"/>
</dbReference>
<dbReference type="PANTHER" id="PTHR30419:SF8">
    <property type="entry name" value="NITROGEN ASSIMILATION TRANSCRIPTIONAL ACTIVATOR-RELATED"/>
    <property type="match status" value="1"/>
</dbReference>
<dbReference type="InterPro" id="IPR036390">
    <property type="entry name" value="WH_DNA-bd_sf"/>
</dbReference>
<dbReference type="InterPro" id="IPR050950">
    <property type="entry name" value="HTH-type_LysR_regulators"/>
</dbReference>
<feature type="domain" description="HTH lysR-type" evidence="5">
    <location>
        <begin position="4"/>
        <end position="61"/>
    </location>
</feature>
<dbReference type="FunFam" id="1.10.10.10:FF:000001">
    <property type="entry name" value="LysR family transcriptional regulator"/>
    <property type="match status" value="1"/>
</dbReference>
<dbReference type="Gene3D" id="3.40.190.290">
    <property type="match status" value="1"/>
</dbReference>
<dbReference type="PROSITE" id="PS50931">
    <property type="entry name" value="HTH_LYSR"/>
    <property type="match status" value="1"/>
</dbReference>
<organism evidence="6 7">
    <name type="scientific">Salinicoccus halodurans</name>
    <dbReference type="NCBI Taxonomy" id="407035"/>
    <lineage>
        <taxon>Bacteria</taxon>
        <taxon>Bacillati</taxon>
        <taxon>Bacillota</taxon>
        <taxon>Bacilli</taxon>
        <taxon>Bacillales</taxon>
        <taxon>Staphylococcaceae</taxon>
        <taxon>Salinicoccus</taxon>
    </lineage>
</organism>
<dbReference type="InterPro" id="IPR005119">
    <property type="entry name" value="LysR_subst-bd"/>
</dbReference>
<dbReference type="GO" id="GO:0003677">
    <property type="term" value="F:DNA binding"/>
    <property type="evidence" value="ECO:0007669"/>
    <property type="project" value="UniProtKB-KW"/>
</dbReference>
<evidence type="ECO:0000259" key="5">
    <source>
        <dbReference type="PROSITE" id="PS50931"/>
    </source>
</evidence>
<keyword evidence="2" id="KW-0805">Transcription regulation</keyword>
<proteinExistence type="inferred from homology"/>
<accession>A0AA94HH28</accession>
<dbReference type="CDD" id="cd08438">
    <property type="entry name" value="PBP2_CidR"/>
    <property type="match status" value="1"/>
</dbReference>
<comment type="caution">
    <text evidence="6">The sequence shown here is derived from an EMBL/GenBank/DDBJ whole genome shotgun (WGS) entry which is preliminary data.</text>
</comment>
<evidence type="ECO:0000256" key="1">
    <source>
        <dbReference type="ARBA" id="ARBA00009437"/>
    </source>
</evidence>
<evidence type="ECO:0000313" key="7">
    <source>
        <dbReference type="Proteomes" id="UP000183090"/>
    </source>
</evidence>
<dbReference type="PANTHER" id="PTHR30419">
    <property type="entry name" value="HTH-TYPE TRANSCRIPTIONAL REGULATOR YBHD"/>
    <property type="match status" value="1"/>
</dbReference>
<dbReference type="GO" id="GO:0003700">
    <property type="term" value="F:DNA-binding transcription factor activity"/>
    <property type="evidence" value="ECO:0007669"/>
    <property type="project" value="InterPro"/>
</dbReference>
<dbReference type="AlphaFoldDB" id="A0AA94HH28"/>
<evidence type="ECO:0000256" key="2">
    <source>
        <dbReference type="ARBA" id="ARBA00023015"/>
    </source>
</evidence>
<dbReference type="PRINTS" id="PR00039">
    <property type="entry name" value="HTHLYSR"/>
</dbReference>
<dbReference type="SUPFAM" id="SSF46785">
    <property type="entry name" value="Winged helix' DNA-binding domain"/>
    <property type="match status" value="1"/>
</dbReference>
<reference evidence="6 7" key="1">
    <citation type="submission" date="2016-10" db="EMBL/GenBank/DDBJ databases">
        <authorList>
            <person name="Varghese N."/>
            <person name="Submissions S."/>
        </authorList>
    </citation>
    <scope>NUCLEOTIDE SEQUENCE [LARGE SCALE GENOMIC DNA]</scope>
    <source>
        <strain evidence="6 7">CGMCC 1.6501</strain>
    </source>
</reference>
<evidence type="ECO:0000313" key="6">
    <source>
        <dbReference type="EMBL" id="SFK74938.1"/>
    </source>
</evidence>
<dbReference type="Pfam" id="PF03466">
    <property type="entry name" value="LysR_substrate"/>
    <property type="match status" value="1"/>
</dbReference>
<evidence type="ECO:0000256" key="4">
    <source>
        <dbReference type="ARBA" id="ARBA00023163"/>
    </source>
</evidence>
<dbReference type="Pfam" id="PF00126">
    <property type="entry name" value="HTH_1"/>
    <property type="match status" value="1"/>
</dbReference>
<protein>
    <submittedName>
        <fullName evidence="6">Transcriptional regulator</fullName>
    </submittedName>
</protein>